<dbReference type="CDD" id="cd14947">
    <property type="entry name" value="NBR1_like"/>
    <property type="match status" value="1"/>
</dbReference>
<dbReference type="PANTHER" id="PTHR20930">
    <property type="entry name" value="OVARIAN CARCINOMA ANTIGEN CA125-RELATED"/>
    <property type="match status" value="1"/>
</dbReference>
<organism evidence="4 5">
    <name type="scientific">Actinoplanes regularis</name>
    <dbReference type="NCBI Taxonomy" id="52697"/>
    <lineage>
        <taxon>Bacteria</taxon>
        <taxon>Bacillati</taxon>
        <taxon>Actinomycetota</taxon>
        <taxon>Actinomycetes</taxon>
        <taxon>Micromonosporales</taxon>
        <taxon>Micromonosporaceae</taxon>
        <taxon>Actinoplanes</taxon>
    </lineage>
</organism>
<sequence>MGDQPVGAESAQDGTAAERFAEQLRTLRAGVGNPSFRKMAGRSGRISHTTLHEAAAGTRFPSWETTREFVRVCGADEAQWRRRWENAQHPGAVHAAAPVLDAPTAVSAMATGVRTFGSTPVVDKTGISGVAARSDLVPMDRSAPRDEDDPEEVAEDEGTGSRRHRSPWLATAAAVVALVAVLGIVVRGRSFFDHKATPSPSSDGFSDSLIPGDSSQFVGDITYPDGSPVKVNETFKKVWALSNAGKVTWHNRFLARIDATGEDNGCQVPDRVPIGDTAPGETVMISVMVTAPSKPGKCWVGWKMVDENGKPYFPSRRPVYFLVTVNA</sequence>
<feature type="compositionally biased region" description="Acidic residues" evidence="1">
    <location>
        <begin position="146"/>
        <end position="158"/>
    </location>
</feature>
<dbReference type="RefSeq" id="WP_089295112.1">
    <property type="nucleotide sequence ID" value="NZ_BOMU01000050.1"/>
</dbReference>
<keyword evidence="2" id="KW-1133">Transmembrane helix</keyword>
<dbReference type="OrthoDB" id="166850at2"/>
<dbReference type="Proteomes" id="UP000198415">
    <property type="component" value="Unassembled WGS sequence"/>
</dbReference>
<dbReference type="Gene3D" id="2.60.40.10">
    <property type="entry name" value="Immunoglobulins"/>
    <property type="match status" value="1"/>
</dbReference>
<evidence type="ECO:0000259" key="3">
    <source>
        <dbReference type="Pfam" id="PF16158"/>
    </source>
</evidence>
<keyword evidence="2" id="KW-0812">Transmembrane</keyword>
<dbReference type="Pfam" id="PF13560">
    <property type="entry name" value="HTH_31"/>
    <property type="match status" value="1"/>
</dbReference>
<dbReference type="InterPro" id="IPR013783">
    <property type="entry name" value="Ig-like_fold"/>
</dbReference>
<gene>
    <name evidence="4" type="ORF">SAMN06264365_108165</name>
</gene>
<dbReference type="InterPro" id="IPR032350">
    <property type="entry name" value="Nbr1_FW"/>
</dbReference>
<feature type="domain" description="Nbr1 FW" evidence="3">
    <location>
        <begin position="222"/>
        <end position="314"/>
    </location>
</feature>
<protein>
    <submittedName>
        <fullName evidence="4">Helix-turn-helix domain-containing protein</fullName>
    </submittedName>
</protein>
<feature type="region of interest" description="Disordered" evidence="1">
    <location>
        <begin position="133"/>
        <end position="165"/>
    </location>
</feature>
<dbReference type="Pfam" id="PF16158">
    <property type="entry name" value="N_BRCA1_IG"/>
    <property type="match status" value="1"/>
</dbReference>
<accession>A0A239AVY7</accession>
<proteinExistence type="predicted"/>
<evidence type="ECO:0000256" key="2">
    <source>
        <dbReference type="SAM" id="Phobius"/>
    </source>
</evidence>
<dbReference type="AlphaFoldDB" id="A0A239AVY7"/>
<keyword evidence="5" id="KW-1185">Reference proteome</keyword>
<dbReference type="PANTHER" id="PTHR20930:SF0">
    <property type="entry name" value="PROTEIN ILRUN"/>
    <property type="match status" value="1"/>
</dbReference>
<feature type="transmembrane region" description="Helical" evidence="2">
    <location>
        <begin position="168"/>
        <end position="186"/>
    </location>
</feature>
<evidence type="ECO:0000313" key="5">
    <source>
        <dbReference type="Proteomes" id="UP000198415"/>
    </source>
</evidence>
<dbReference type="GO" id="GO:0005975">
    <property type="term" value="P:carbohydrate metabolic process"/>
    <property type="evidence" value="ECO:0007669"/>
    <property type="project" value="UniProtKB-ARBA"/>
</dbReference>
<evidence type="ECO:0000256" key="1">
    <source>
        <dbReference type="SAM" id="MobiDB-lite"/>
    </source>
</evidence>
<keyword evidence="2" id="KW-0472">Membrane</keyword>
<reference evidence="4 5" key="1">
    <citation type="submission" date="2017-06" db="EMBL/GenBank/DDBJ databases">
        <authorList>
            <person name="Kim H.J."/>
            <person name="Triplett B.A."/>
        </authorList>
    </citation>
    <scope>NUCLEOTIDE SEQUENCE [LARGE SCALE GENOMIC DNA]</scope>
    <source>
        <strain evidence="4 5">DSM 43151</strain>
    </source>
</reference>
<name>A0A239AVY7_9ACTN</name>
<dbReference type="EMBL" id="FZNR01000008">
    <property type="protein sequence ID" value="SNR99875.1"/>
    <property type="molecule type" value="Genomic_DNA"/>
</dbReference>
<evidence type="ECO:0000313" key="4">
    <source>
        <dbReference type="EMBL" id="SNR99875.1"/>
    </source>
</evidence>